<evidence type="ECO:0000313" key="2">
    <source>
        <dbReference type="EMBL" id="CAK9026029.1"/>
    </source>
</evidence>
<evidence type="ECO:0000313" key="3">
    <source>
        <dbReference type="Proteomes" id="UP001642464"/>
    </source>
</evidence>
<accession>A0ABP0KHN8</accession>
<organism evidence="2 3">
    <name type="scientific">Durusdinium trenchii</name>
    <dbReference type="NCBI Taxonomy" id="1381693"/>
    <lineage>
        <taxon>Eukaryota</taxon>
        <taxon>Sar</taxon>
        <taxon>Alveolata</taxon>
        <taxon>Dinophyceae</taxon>
        <taxon>Suessiales</taxon>
        <taxon>Symbiodiniaceae</taxon>
        <taxon>Durusdinium</taxon>
    </lineage>
</organism>
<protein>
    <submittedName>
        <fullName evidence="2">Peptidase A1 domain-containing protein</fullName>
    </submittedName>
</protein>
<dbReference type="EMBL" id="CAXAMM010011403">
    <property type="protein sequence ID" value="CAK9026029.1"/>
    <property type="molecule type" value="Genomic_DNA"/>
</dbReference>
<name>A0ABP0KHN8_9DINO</name>
<gene>
    <name evidence="2" type="ORF">SCF082_LOCUS17324</name>
</gene>
<proteinExistence type="predicted"/>
<reference evidence="2 3" key="1">
    <citation type="submission" date="2024-02" db="EMBL/GenBank/DDBJ databases">
        <authorList>
            <person name="Chen Y."/>
            <person name="Shah S."/>
            <person name="Dougan E. K."/>
            <person name="Thang M."/>
            <person name="Chan C."/>
        </authorList>
    </citation>
    <scope>NUCLEOTIDE SEQUENCE [LARGE SCALE GENOMIC DNA]</scope>
</reference>
<feature type="compositionally biased region" description="Low complexity" evidence="1">
    <location>
        <begin position="272"/>
        <end position="285"/>
    </location>
</feature>
<keyword evidence="3" id="KW-1185">Reference proteome</keyword>
<evidence type="ECO:0000256" key="1">
    <source>
        <dbReference type="SAM" id="MobiDB-lite"/>
    </source>
</evidence>
<feature type="region of interest" description="Disordered" evidence="1">
    <location>
        <begin position="110"/>
        <end position="142"/>
    </location>
</feature>
<dbReference type="Proteomes" id="UP001642464">
    <property type="component" value="Unassembled WGS sequence"/>
</dbReference>
<feature type="region of interest" description="Disordered" evidence="1">
    <location>
        <begin position="56"/>
        <end position="77"/>
    </location>
</feature>
<feature type="region of interest" description="Disordered" evidence="1">
    <location>
        <begin position="256"/>
        <end position="306"/>
    </location>
</feature>
<comment type="caution">
    <text evidence="2">The sequence shown here is derived from an EMBL/GenBank/DDBJ whole genome shotgun (WGS) entry which is preliminary data.</text>
</comment>
<sequence length="306" mass="34819">MFQELYASQAADDWWEDDESWNWHAYVGTDDWSSWDYDLDENYGFHAYEESWNEEPVHELQAQTQTDSGKGKSKTKALGRPAVNAYAMEPFYMNGLEIHESLTTEHLNTASSANVSPGDGQAGDRPKKAPPAPFDSSRAVYADPRDPRCQIHQWPCYNQRQAGKPLSNPHGQWVDCQVCHLRLKYVPREGKHGNTTRNDSPAMVQKMLNQLEPLMRGYKPTIDICRAMFKKIEAEESLMVTINQAILRPEDKHQVLENDHGYSSPSAKAKMTPPGTQSPSQSTQSWHVITDPENLAEAYQQEHVEQ</sequence>